<comment type="caution">
    <text evidence="6">The sequence shown here is derived from an EMBL/GenBank/DDBJ whole genome shotgun (WGS) entry which is preliminary data.</text>
</comment>
<dbReference type="PANTHER" id="PTHR42711">
    <property type="entry name" value="ABC TRANSPORTER ATP-BINDING PROTEIN"/>
    <property type="match status" value="1"/>
</dbReference>
<protein>
    <submittedName>
        <fullName evidence="6">ABC transporter ATP-binding protein</fullName>
    </submittedName>
</protein>
<evidence type="ECO:0000256" key="4">
    <source>
        <dbReference type="ARBA" id="ARBA00022840"/>
    </source>
</evidence>
<keyword evidence="2" id="KW-0813">Transport</keyword>
<evidence type="ECO:0000256" key="3">
    <source>
        <dbReference type="ARBA" id="ARBA00022741"/>
    </source>
</evidence>
<dbReference type="PANTHER" id="PTHR42711:SF5">
    <property type="entry name" value="ABC TRANSPORTER ATP-BINDING PROTEIN NATA"/>
    <property type="match status" value="1"/>
</dbReference>
<reference evidence="6" key="1">
    <citation type="submission" date="2020-08" db="EMBL/GenBank/DDBJ databases">
        <title>Genome public.</title>
        <authorList>
            <person name="Liu C."/>
            <person name="Sun Q."/>
        </authorList>
    </citation>
    <scope>NUCLEOTIDE SEQUENCE</scope>
    <source>
        <strain evidence="6">NSJ-40</strain>
    </source>
</reference>
<dbReference type="GO" id="GO:0016887">
    <property type="term" value="F:ATP hydrolysis activity"/>
    <property type="evidence" value="ECO:0007669"/>
    <property type="project" value="InterPro"/>
</dbReference>
<keyword evidence="4 6" id="KW-0067">ATP-binding</keyword>
<dbReference type="Pfam" id="PF00005">
    <property type="entry name" value="ABC_tran"/>
    <property type="match status" value="1"/>
</dbReference>
<evidence type="ECO:0000313" key="6">
    <source>
        <dbReference type="EMBL" id="MBC8533816.1"/>
    </source>
</evidence>
<dbReference type="RefSeq" id="WP_249319472.1">
    <property type="nucleotide sequence ID" value="NZ_JACRSN010000009.1"/>
</dbReference>
<dbReference type="GO" id="GO:0005524">
    <property type="term" value="F:ATP binding"/>
    <property type="evidence" value="ECO:0007669"/>
    <property type="project" value="UniProtKB-KW"/>
</dbReference>
<sequence length="300" mass="32731">MDAVTTIDLSKIYGKRTALHTVDLSVPEGAIFGLLGTKQSGRTTLIRILCGLLPPTQGRATVLQLSPQKETGKLHTLCGVTSASANLYGQMSGLDNLLFFSSFYQISPADARERATYLMKELDLWDLRDTLVSAYSPGAKERLSLARAVLHRPKILFRDEPADAIDIESAERITALLASLNREEGMTIFLSANMLGQAQSICTAYGILQRGTMTAQGTYEALWRAAGLSLSAEIRTVPEPSDSQAPQDGWLSRPIPSESEMPLLIKQLLESGKPVFEARIVRPSLSEIFSAHTQPKEALL</sequence>
<comment type="similarity">
    <text evidence="1">Belongs to the ABC transporter superfamily.</text>
</comment>
<dbReference type="Proteomes" id="UP000651482">
    <property type="component" value="Unassembled WGS sequence"/>
</dbReference>
<evidence type="ECO:0000256" key="2">
    <source>
        <dbReference type="ARBA" id="ARBA00022448"/>
    </source>
</evidence>
<evidence type="ECO:0000313" key="7">
    <source>
        <dbReference type="Proteomes" id="UP000651482"/>
    </source>
</evidence>
<keyword evidence="3" id="KW-0547">Nucleotide-binding</keyword>
<dbReference type="Gene3D" id="3.40.50.300">
    <property type="entry name" value="P-loop containing nucleotide triphosphate hydrolases"/>
    <property type="match status" value="1"/>
</dbReference>
<feature type="domain" description="ABC transporter" evidence="5">
    <location>
        <begin position="4"/>
        <end position="235"/>
    </location>
</feature>
<keyword evidence="7" id="KW-1185">Reference proteome</keyword>
<proteinExistence type="inferred from homology"/>
<evidence type="ECO:0000256" key="1">
    <source>
        <dbReference type="ARBA" id="ARBA00005417"/>
    </source>
</evidence>
<organism evidence="6 7">
    <name type="scientific">Yeguia hominis</name>
    <dbReference type="NCBI Taxonomy" id="2763662"/>
    <lineage>
        <taxon>Bacteria</taxon>
        <taxon>Bacillati</taxon>
        <taxon>Bacillota</taxon>
        <taxon>Clostridia</taxon>
        <taxon>Eubacteriales</taxon>
        <taxon>Yeguiaceae</taxon>
        <taxon>Yeguia</taxon>
    </lineage>
</organism>
<dbReference type="InterPro" id="IPR050763">
    <property type="entry name" value="ABC_transporter_ATP-binding"/>
</dbReference>
<dbReference type="EMBL" id="JACRSN010000009">
    <property type="protein sequence ID" value="MBC8533816.1"/>
    <property type="molecule type" value="Genomic_DNA"/>
</dbReference>
<name>A0A926D9N8_9FIRM</name>
<dbReference type="InterPro" id="IPR003439">
    <property type="entry name" value="ABC_transporter-like_ATP-bd"/>
</dbReference>
<gene>
    <name evidence="6" type="ORF">IAG03_07320</name>
</gene>
<evidence type="ECO:0000259" key="5">
    <source>
        <dbReference type="PROSITE" id="PS50893"/>
    </source>
</evidence>
<dbReference type="SUPFAM" id="SSF52540">
    <property type="entry name" value="P-loop containing nucleoside triphosphate hydrolases"/>
    <property type="match status" value="1"/>
</dbReference>
<dbReference type="AlphaFoldDB" id="A0A926D9N8"/>
<dbReference type="InterPro" id="IPR027417">
    <property type="entry name" value="P-loop_NTPase"/>
</dbReference>
<accession>A0A926D9N8</accession>
<dbReference type="PROSITE" id="PS50893">
    <property type="entry name" value="ABC_TRANSPORTER_2"/>
    <property type="match status" value="1"/>
</dbReference>